<protein>
    <submittedName>
        <fullName evidence="10">Homeobox protein B-H2-like</fullName>
    </submittedName>
</protein>
<dbReference type="RefSeq" id="XP_031556125.1">
    <property type="nucleotide sequence ID" value="XM_031700265.1"/>
</dbReference>
<proteinExistence type="predicted"/>
<dbReference type="InParanoid" id="A0A6P8HTV6"/>
<evidence type="ECO:0000256" key="7">
    <source>
        <dbReference type="SAM" id="MobiDB-lite"/>
    </source>
</evidence>
<comment type="subcellular location">
    <subcellularLocation>
        <location evidence="1 5 6">Nucleus</location>
    </subcellularLocation>
</comment>
<reference evidence="10" key="1">
    <citation type="submission" date="2025-08" db="UniProtKB">
        <authorList>
            <consortium name="RefSeq"/>
        </authorList>
    </citation>
    <scope>IDENTIFICATION</scope>
    <source>
        <tissue evidence="10">Tentacle</tissue>
    </source>
</reference>
<evidence type="ECO:0000256" key="5">
    <source>
        <dbReference type="PROSITE-ProRule" id="PRU00108"/>
    </source>
</evidence>
<dbReference type="GO" id="GO:0003677">
    <property type="term" value="F:DNA binding"/>
    <property type="evidence" value="ECO:0007669"/>
    <property type="project" value="UniProtKB-UniRule"/>
</dbReference>
<dbReference type="GO" id="GO:0000981">
    <property type="term" value="F:DNA-binding transcription factor activity, RNA polymerase II-specific"/>
    <property type="evidence" value="ECO:0007669"/>
    <property type="project" value="InterPro"/>
</dbReference>
<feature type="DNA-binding region" description="Homeobox" evidence="5">
    <location>
        <begin position="81"/>
        <end position="140"/>
    </location>
</feature>
<dbReference type="Gene3D" id="1.10.10.60">
    <property type="entry name" value="Homeodomain-like"/>
    <property type="match status" value="1"/>
</dbReference>
<gene>
    <name evidence="10" type="primary">LOC116292918</name>
</gene>
<feature type="compositionally biased region" description="Basic and acidic residues" evidence="7">
    <location>
        <begin position="53"/>
        <end position="78"/>
    </location>
</feature>
<dbReference type="SMART" id="SM00389">
    <property type="entry name" value="HOX"/>
    <property type="match status" value="1"/>
</dbReference>
<dbReference type="OrthoDB" id="6159439at2759"/>
<evidence type="ECO:0000259" key="8">
    <source>
        <dbReference type="PROSITE" id="PS50071"/>
    </source>
</evidence>
<dbReference type="CDD" id="cd00086">
    <property type="entry name" value="homeodomain"/>
    <property type="match status" value="1"/>
</dbReference>
<feature type="compositionally biased region" description="Polar residues" evidence="7">
    <location>
        <begin position="23"/>
        <end position="51"/>
    </location>
</feature>
<accession>A0A6P8HTV6</accession>
<keyword evidence="9" id="KW-1185">Reference proteome</keyword>
<evidence type="ECO:0000256" key="4">
    <source>
        <dbReference type="ARBA" id="ARBA00023242"/>
    </source>
</evidence>
<name>A0A6P8HTV6_ACTTE</name>
<dbReference type="KEGG" id="aten:116292918"/>
<dbReference type="InterPro" id="IPR017970">
    <property type="entry name" value="Homeobox_CS"/>
</dbReference>
<dbReference type="PANTHER" id="PTHR24333">
    <property type="entry name" value="HOMEO BOX HB9 LIKE A-RELATED"/>
    <property type="match status" value="1"/>
</dbReference>
<dbReference type="GO" id="GO:0005634">
    <property type="term" value="C:nucleus"/>
    <property type="evidence" value="ECO:0007669"/>
    <property type="project" value="UniProtKB-SubCell"/>
</dbReference>
<dbReference type="PROSITE" id="PS00027">
    <property type="entry name" value="HOMEOBOX_1"/>
    <property type="match status" value="1"/>
</dbReference>
<dbReference type="PANTHER" id="PTHR24333:SF5">
    <property type="entry name" value="VENT HOMEOBOX"/>
    <property type="match status" value="1"/>
</dbReference>
<dbReference type="SUPFAM" id="SSF46689">
    <property type="entry name" value="Homeodomain-like"/>
    <property type="match status" value="1"/>
</dbReference>
<dbReference type="Pfam" id="PF00046">
    <property type="entry name" value="Homeodomain"/>
    <property type="match status" value="1"/>
</dbReference>
<dbReference type="Proteomes" id="UP000515163">
    <property type="component" value="Unplaced"/>
</dbReference>
<evidence type="ECO:0000256" key="3">
    <source>
        <dbReference type="ARBA" id="ARBA00023155"/>
    </source>
</evidence>
<keyword evidence="2 5" id="KW-0238">DNA-binding</keyword>
<organism evidence="9 10">
    <name type="scientific">Actinia tenebrosa</name>
    <name type="common">Australian red waratah sea anemone</name>
    <dbReference type="NCBI Taxonomy" id="6105"/>
    <lineage>
        <taxon>Eukaryota</taxon>
        <taxon>Metazoa</taxon>
        <taxon>Cnidaria</taxon>
        <taxon>Anthozoa</taxon>
        <taxon>Hexacorallia</taxon>
        <taxon>Actiniaria</taxon>
        <taxon>Actiniidae</taxon>
        <taxon>Actinia</taxon>
    </lineage>
</organism>
<dbReference type="InterPro" id="IPR009057">
    <property type="entry name" value="Homeodomain-like_sf"/>
</dbReference>
<dbReference type="PROSITE" id="PS50071">
    <property type="entry name" value="HOMEOBOX_2"/>
    <property type="match status" value="1"/>
</dbReference>
<dbReference type="InterPro" id="IPR001356">
    <property type="entry name" value="HD"/>
</dbReference>
<evidence type="ECO:0000313" key="10">
    <source>
        <dbReference type="RefSeq" id="XP_031556125.1"/>
    </source>
</evidence>
<feature type="region of interest" description="Disordered" evidence="7">
    <location>
        <begin position="23"/>
        <end position="78"/>
    </location>
</feature>
<dbReference type="InterPro" id="IPR050848">
    <property type="entry name" value="Homeobox_TF"/>
</dbReference>
<evidence type="ECO:0000313" key="9">
    <source>
        <dbReference type="Proteomes" id="UP000515163"/>
    </source>
</evidence>
<dbReference type="InterPro" id="IPR020479">
    <property type="entry name" value="HD_metazoa"/>
</dbReference>
<dbReference type="AlphaFoldDB" id="A0A6P8HTV6"/>
<evidence type="ECO:0000256" key="2">
    <source>
        <dbReference type="ARBA" id="ARBA00023125"/>
    </source>
</evidence>
<keyword evidence="4 5" id="KW-0539">Nucleus</keyword>
<keyword evidence="3 5" id="KW-0371">Homeobox</keyword>
<dbReference type="GeneID" id="116292918"/>
<evidence type="ECO:0000256" key="1">
    <source>
        <dbReference type="ARBA" id="ARBA00004123"/>
    </source>
</evidence>
<dbReference type="FunCoup" id="A0A6P8HTV6">
    <property type="interactions" value="738"/>
</dbReference>
<dbReference type="PRINTS" id="PR00024">
    <property type="entry name" value="HOMEOBOX"/>
</dbReference>
<sequence>MRGMDSVNNASFSIDALLGAQQQVEGTTRKQTQSVHSSLSPSAGMKNTTSDMGFHDDYSEKEVSPSKHLSLEKRERLSTKKRRKRTAFTSFQLKCLEDKFKFSKYLTIAERDMMARSLQLTNRQIKTWFQNRRTKWKRENVGEALQLNYEIQRTATLRCSPPWLQVCPYPPVFSTMDPSCSWSAPPYLLQTTAARFPCNHSS</sequence>
<feature type="domain" description="Homeobox" evidence="8">
    <location>
        <begin position="79"/>
        <end position="139"/>
    </location>
</feature>
<evidence type="ECO:0000256" key="6">
    <source>
        <dbReference type="RuleBase" id="RU000682"/>
    </source>
</evidence>